<dbReference type="Pfam" id="PF10821">
    <property type="entry name" value="DUF2567"/>
    <property type="match status" value="1"/>
</dbReference>
<dbReference type="EMBL" id="BLLA01000001">
    <property type="protein sequence ID" value="GFG96407.1"/>
    <property type="molecule type" value="Genomic_DNA"/>
</dbReference>
<dbReference type="AlphaFoldDB" id="A0A7I9Z6V3"/>
<evidence type="ECO:0000313" key="2">
    <source>
        <dbReference type="EMBL" id="GFG96407.1"/>
    </source>
</evidence>
<keyword evidence="1" id="KW-0812">Transmembrane</keyword>
<dbReference type="RefSeq" id="WP_163709215.1">
    <property type="nucleotide sequence ID" value="NZ_BLLA01000001.1"/>
</dbReference>
<feature type="transmembrane region" description="Helical" evidence="1">
    <location>
        <begin position="159"/>
        <end position="178"/>
    </location>
</feature>
<name>A0A7I9Z6V3_9MYCO</name>
<comment type="caution">
    <text evidence="2">The sequence shown here is derived from an EMBL/GenBank/DDBJ whole genome shotgun (WGS) entry which is preliminary data.</text>
</comment>
<dbReference type="InterPro" id="IPR021213">
    <property type="entry name" value="DUF2567"/>
</dbReference>
<reference evidence="2 3" key="1">
    <citation type="journal article" date="2019" name="Emerg. Microbes Infect.">
        <title>Comprehensive subspecies identification of 175 nontuberculous mycobacteria species based on 7547 genomic profiles.</title>
        <authorList>
            <person name="Matsumoto Y."/>
            <person name="Kinjo T."/>
            <person name="Motooka D."/>
            <person name="Nabeya D."/>
            <person name="Jung N."/>
            <person name="Uechi K."/>
            <person name="Horii T."/>
            <person name="Iida T."/>
            <person name="Fujita J."/>
            <person name="Nakamura S."/>
        </authorList>
    </citation>
    <scope>NUCLEOTIDE SEQUENCE [LARGE SCALE GENOMIC DNA]</scope>
    <source>
        <strain evidence="2 3">JCM 30726</strain>
    </source>
</reference>
<protein>
    <recommendedName>
        <fullName evidence="4">DUF2567 domain-containing protein</fullName>
    </recommendedName>
</protein>
<accession>A0A7I9Z6V3</accession>
<feature type="transmembrane region" description="Helical" evidence="1">
    <location>
        <begin position="101"/>
        <end position="123"/>
    </location>
</feature>
<dbReference type="Proteomes" id="UP000465301">
    <property type="component" value="Unassembled WGS sequence"/>
</dbReference>
<keyword evidence="3" id="KW-1185">Reference proteome</keyword>
<evidence type="ECO:0000256" key="1">
    <source>
        <dbReference type="SAM" id="Phobius"/>
    </source>
</evidence>
<feature type="transmembrane region" description="Helical" evidence="1">
    <location>
        <begin position="17"/>
        <end position="39"/>
    </location>
</feature>
<sequence>MSERTQPDSDARARVRALVLVAAGSALTGPLVGALWAWIAPPIRAVVALTRSGERVHDYLGNESEHFFVAPALMLGLLTALAVVASVWAWQWQRHRGPGMVVALSVGMVTAAAAAAAVGAGLVRLGYGALDFDAVPLGKSPSVAYVTQAPPVFFSDRPLQIAVSLLWPVGVAALVYAVRVAADARDDLGALPPAAKPSDALPMRGGGAAEATVS</sequence>
<proteinExistence type="predicted"/>
<evidence type="ECO:0000313" key="3">
    <source>
        <dbReference type="Proteomes" id="UP000465301"/>
    </source>
</evidence>
<keyword evidence="1" id="KW-1133">Transmembrane helix</keyword>
<feature type="transmembrane region" description="Helical" evidence="1">
    <location>
        <begin position="67"/>
        <end position="89"/>
    </location>
</feature>
<organism evidence="2 3">
    <name type="scientific">Mycobacterium timonense</name>
    <dbReference type="NCBI Taxonomy" id="701043"/>
    <lineage>
        <taxon>Bacteria</taxon>
        <taxon>Bacillati</taxon>
        <taxon>Actinomycetota</taxon>
        <taxon>Actinomycetes</taxon>
        <taxon>Mycobacteriales</taxon>
        <taxon>Mycobacteriaceae</taxon>
        <taxon>Mycobacterium</taxon>
        <taxon>Mycobacterium avium complex (MAC)</taxon>
    </lineage>
</organism>
<gene>
    <name evidence="2" type="ORF">MTIM_22860</name>
</gene>
<evidence type="ECO:0008006" key="4">
    <source>
        <dbReference type="Google" id="ProtNLM"/>
    </source>
</evidence>
<keyword evidence="1" id="KW-0472">Membrane</keyword>